<evidence type="ECO:0000256" key="1">
    <source>
        <dbReference type="ARBA" id="ARBA00022553"/>
    </source>
</evidence>
<dbReference type="GO" id="GO:0006355">
    <property type="term" value="P:regulation of DNA-templated transcription"/>
    <property type="evidence" value="ECO:0007669"/>
    <property type="project" value="InterPro"/>
</dbReference>
<dbReference type="Pfam" id="PF00072">
    <property type="entry name" value="Response_reg"/>
    <property type="match status" value="1"/>
</dbReference>
<dbReference type="SMART" id="SM00448">
    <property type="entry name" value="REC"/>
    <property type="match status" value="1"/>
</dbReference>
<dbReference type="Proteomes" id="UP000253782">
    <property type="component" value="Unassembled WGS sequence"/>
</dbReference>
<dbReference type="GO" id="GO:0003677">
    <property type="term" value="F:DNA binding"/>
    <property type="evidence" value="ECO:0007669"/>
    <property type="project" value="UniProtKB-KW"/>
</dbReference>
<dbReference type="InterPro" id="IPR011006">
    <property type="entry name" value="CheY-like_superfamily"/>
</dbReference>
<dbReference type="Gene3D" id="3.40.50.2300">
    <property type="match status" value="1"/>
</dbReference>
<gene>
    <name evidence="6" type="ORF">DVJ77_01690</name>
</gene>
<dbReference type="InterPro" id="IPR036388">
    <property type="entry name" value="WH-like_DNA-bd_sf"/>
</dbReference>
<dbReference type="AlphaFoldDB" id="A0A369UTE6"/>
<dbReference type="InterPro" id="IPR058245">
    <property type="entry name" value="NreC/VraR/RcsB-like_REC"/>
</dbReference>
<dbReference type="InterPro" id="IPR016032">
    <property type="entry name" value="Sig_transdc_resp-reg_C-effctor"/>
</dbReference>
<feature type="domain" description="Response regulatory" evidence="5">
    <location>
        <begin position="2"/>
        <end position="123"/>
    </location>
</feature>
<dbReference type="GO" id="GO:0000160">
    <property type="term" value="P:phosphorelay signal transduction system"/>
    <property type="evidence" value="ECO:0007669"/>
    <property type="project" value="InterPro"/>
</dbReference>
<dbReference type="PANTHER" id="PTHR43214:SF17">
    <property type="entry name" value="TRANSCRIPTIONAL REGULATORY PROTEIN RCSB"/>
    <property type="match status" value="1"/>
</dbReference>
<dbReference type="InterPro" id="IPR000792">
    <property type="entry name" value="Tscrpt_reg_LuxR_C"/>
</dbReference>
<dbReference type="SMART" id="SM00421">
    <property type="entry name" value="HTH_LUXR"/>
    <property type="match status" value="1"/>
</dbReference>
<organism evidence="6 7">
    <name type="scientific">Dyella tabacisoli</name>
    <dbReference type="NCBI Taxonomy" id="2282381"/>
    <lineage>
        <taxon>Bacteria</taxon>
        <taxon>Pseudomonadati</taxon>
        <taxon>Pseudomonadota</taxon>
        <taxon>Gammaproteobacteria</taxon>
        <taxon>Lysobacterales</taxon>
        <taxon>Rhodanobacteraceae</taxon>
        <taxon>Dyella</taxon>
    </lineage>
</organism>
<name>A0A369UTE6_9GAMM</name>
<dbReference type="Pfam" id="PF00196">
    <property type="entry name" value="GerE"/>
    <property type="match status" value="1"/>
</dbReference>
<dbReference type="PRINTS" id="PR00038">
    <property type="entry name" value="HTHLUXR"/>
</dbReference>
<dbReference type="OrthoDB" id="5945638at2"/>
<dbReference type="PANTHER" id="PTHR43214">
    <property type="entry name" value="TWO-COMPONENT RESPONSE REGULATOR"/>
    <property type="match status" value="1"/>
</dbReference>
<dbReference type="EMBL" id="QQAH01000001">
    <property type="protein sequence ID" value="RDD83325.1"/>
    <property type="molecule type" value="Genomic_DNA"/>
</dbReference>
<dbReference type="InterPro" id="IPR001789">
    <property type="entry name" value="Sig_transdc_resp-reg_receiver"/>
</dbReference>
<keyword evidence="1 3" id="KW-0597">Phosphoprotein</keyword>
<evidence type="ECO:0000256" key="2">
    <source>
        <dbReference type="ARBA" id="ARBA00023125"/>
    </source>
</evidence>
<sequence>MRIIVADDHPVILMGIKALFASFGNTYEFVGEAHNGRDLLALLAAQPCDLLITDFSMPDEQGSSDGLPLLKRLRRDYPELPIIILTMVHNPSLISGMLAAGARGVVDKASMTRELLQAIQTVLSGRTHLSEQMRAEIADLRASHGDADTHVALADGGGLSKREAEVVRLYASGHSVTQIAEQLHRSVKTVSQQKNDAMRKLGLKSNSQLYEYARNYGLVS</sequence>
<dbReference type="Gene3D" id="1.10.10.10">
    <property type="entry name" value="Winged helix-like DNA-binding domain superfamily/Winged helix DNA-binding domain"/>
    <property type="match status" value="1"/>
</dbReference>
<dbReference type="PROSITE" id="PS50043">
    <property type="entry name" value="HTH_LUXR_2"/>
    <property type="match status" value="1"/>
</dbReference>
<feature type="modified residue" description="4-aspartylphosphate" evidence="3">
    <location>
        <position position="54"/>
    </location>
</feature>
<protein>
    <submittedName>
        <fullName evidence="6">DNA-binding response regulator</fullName>
    </submittedName>
</protein>
<evidence type="ECO:0000259" key="4">
    <source>
        <dbReference type="PROSITE" id="PS50043"/>
    </source>
</evidence>
<dbReference type="CDD" id="cd06170">
    <property type="entry name" value="LuxR_C_like"/>
    <property type="match status" value="1"/>
</dbReference>
<evidence type="ECO:0000259" key="5">
    <source>
        <dbReference type="PROSITE" id="PS50110"/>
    </source>
</evidence>
<keyword evidence="2 6" id="KW-0238">DNA-binding</keyword>
<evidence type="ECO:0000313" key="7">
    <source>
        <dbReference type="Proteomes" id="UP000253782"/>
    </source>
</evidence>
<keyword evidence="7" id="KW-1185">Reference proteome</keyword>
<dbReference type="CDD" id="cd17535">
    <property type="entry name" value="REC_NarL-like"/>
    <property type="match status" value="1"/>
</dbReference>
<dbReference type="RefSeq" id="WP_114843716.1">
    <property type="nucleotide sequence ID" value="NZ_JBHSPE010000001.1"/>
</dbReference>
<comment type="caution">
    <text evidence="6">The sequence shown here is derived from an EMBL/GenBank/DDBJ whole genome shotgun (WGS) entry which is preliminary data.</text>
</comment>
<evidence type="ECO:0000256" key="3">
    <source>
        <dbReference type="PROSITE-ProRule" id="PRU00169"/>
    </source>
</evidence>
<dbReference type="PROSITE" id="PS50110">
    <property type="entry name" value="RESPONSE_REGULATORY"/>
    <property type="match status" value="1"/>
</dbReference>
<dbReference type="SUPFAM" id="SSF52172">
    <property type="entry name" value="CheY-like"/>
    <property type="match status" value="1"/>
</dbReference>
<dbReference type="SUPFAM" id="SSF46894">
    <property type="entry name" value="C-terminal effector domain of the bipartite response regulators"/>
    <property type="match status" value="1"/>
</dbReference>
<accession>A0A369UTE6</accession>
<dbReference type="InterPro" id="IPR039420">
    <property type="entry name" value="WalR-like"/>
</dbReference>
<proteinExistence type="predicted"/>
<evidence type="ECO:0000313" key="6">
    <source>
        <dbReference type="EMBL" id="RDD83325.1"/>
    </source>
</evidence>
<feature type="domain" description="HTH luxR-type" evidence="4">
    <location>
        <begin position="152"/>
        <end position="217"/>
    </location>
</feature>
<reference evidence="6 7" key="1">
    <citation type="submission" date="2018-07" db="EMBL/GenBank/DDBJ databases">
        <title>Dyella tabacisoli L4-6T, whole genome shotgun sequence.</title>
        <authorList>
            <person name="Zhou X.-K."/>
            <person name="Li W.-J."/>
            <person name="Duan Y.-Q."/>
        </authorList>
    </citation>
    <scope>NUCLEOTIDE SEQUENCE [LARGE SCALE GENOMIC DNA]</scope>
    <source>
        <strain evidence="6 7">L4-6</strain>
    </source>
</reference>